<keyword evidence="4" id="KW-0645">Protease</keyword>
<protein>
    <submittedName>
        <fullName evidence="4">CPBP family intramembrane metalloprotease</fullName>
    </submittedName>
</protein>
<dbReference type="Proteomes" id="UP001057025">
    <property type="component" value="Chromosome"/>
</dbReference>
<evidence type="ECO:0000313" key="4">
    <source>
        <dbReference type="EMBL" id="USS88382.1"/>
    </source>
</evidence>
<sequence>MALFCVKITENVNKDKRMTIKKFFVILIFPILVGLIQIPTLGELLWSNETTHNVNYGAHLAVSVGSFLVLAVFSLLIYKWLGGTSIDWTNWSWKIIGTAVIAAVLSQAIQFGLSIITKTPTRDSETLTALHSCIGSITILTLLVLSPVLEEILFQGILQQEILGKFRPYLAIGITAIIFALIHGYSLGIGTLELLFSGLAYALAFWYTDDLKCPMLAHGLSNLIVMILLLW</sequence>
<dbReference type="InterPro" id="IPR052710">
    <property type="entry name" value="CAAX_protease"/>
</dbReference>
<dbReference type="Pfam" id="PF02517">
    <property type="entry name" value="Rce1-like"/>
    <property type="match status" value="1"/>
</dbReference>
<feature type="transmembrane region" description="Helical" evidence="2">
    <location>
        <begin position="128"/>
        <end position="149"/>
    </location>
</feature>
<dbReference type="EMBL" id="CP097118">
    <property type="protein sequence ID" value="USS88382.1"/>
    <property type="molecule type" value="Genomic_DNA"/>
</dbReference>
<evidence type="ECO:0000313" key="5">
    <source>
        <dbReference type="Proteomes" id="UP001057025"/>
    </source>
</evidence>
<feature type="transmembrane region" description="Helical" evidence="2">
    <location>
        <begin position="58"/>
        <end position="81"/>
    </location>
</feature>
<keyword evidence="4" id="KW-0482">Metalloprotease</keyword>
<dbReference type="InterPro" id="IPR003675">
    <property type="entry name" value="Rce1/LyrA-like_dom"/>
</dbReference>
<evidence type="ECO:0000259" key="3">
    <source>
        <dbReference type="Pfam" id="PF02517"/>
    </source>
</evidence>
<keyword evidence="2" id="KW-1133">Transmembrane helix</keyword>
<proteinExistence type="inferred from homology"/>
<keyword evidence="5" id="KW-1185">Reference proteome</keyword>
<feature type="transmembrane region" description="Helical" evidence="2">
    <location>
        <begin position="93"/>
        <end position="116"/>
    </location>
</feature>
<dbReference type="PANTHER" id="PTHR36435">
    <property type="entry name" value="SLR1288 PROTEIN"/>
    <property type="match status" value="1"/>
</dbReference>
<comment type="similarity">
    <text evidence="1">Belongs to the UPF0177 family.</text>
</comment>
<feature type="transmembrane region" description="Helical" evidence="2">
    <location>
        <begin position="23"/>
        <end position="46"/>
    </location>
</feature>
<evidence type="ECO:0000256" key="1">
    <source>
        <dbReference type="ARBA" id="ARBA00009067"/>
    </source>
</evidence>
<dbReference type="PANTHER" id="PTHR36435:SF1">
    <property type="entry name" value="CAAX AMINO TERMINAL PROTEASE FAMILY PROTEIN"/>
    <property type="match status" value="1"/>
</dbReference>
<dbReference type="GO" id="GO:0008237">
    <property type="term" value="F:metallopeptidase activity"/>
    <property type="evidence" value="ECO:0007669"/>
    <property type="project" value="UniProtKB-KW"/>
</dbReference>
<name>A0ABY5BVB6_9LACO</name>
<dbReference type="RefSeq" id="WP_252797668.1">
    <property type="nucleotide sequence ID" value="NZ_CP097118.1"/>
</dbReference>
<feature type="domain" description="CAAX prenyl protease 2/Lysostaphin resistance protein A-like" evidence="3">
    <location>
        <begin position="137"/>
        <end position="224"/>
    </location>
</feature>
<gene>
    <name evidence="4" type="ORF">M3M39_02580</name>
</gene>
<accession>A0ABY5BVB6</accession>
<feature type="transmembrane region" description="Helical" evidence="2">
    <location>
        <begin position="170"/>
        <end position="203"/>
    </location>
</feature>
<evidence type="ECO:0000256" key="2">
    <source>
        <dbReference type="SAM" id="Phobius"/>
    </source>
</evidence>
<keyword evidence="4" id="KW-0378">Hydrolase</keyword>
<organism evidence="4 5">
    <name type="scientific">Fructilactobacillus hinvesii</name>
    <dbReference type="NCBI Taxonomy" id="2940300"/>
    <lineage>
        <taxon>Bacteria</taxon>
        <taxon>Bacillati</taxon>
        <taxon>Bacillota</taxon>
        <taxon>Bacilli</taxon>
        <taxon>Lactobacillales</taxon>
        <taxon>Lactobacillaceae</taxon>
        <taxon>Fructilactobacillus</taxon>
    </lineage>
</organism>
<keyword evidence="2" id="KW-0812">Transmembrane</keyword>
<keyword evidence="2" id="KW-0472">Membrane</keyword>
<reference evidence="4" key="1">
    <citation type="submission" date="2022-05" db="EMBL/GenBank/DDBJ databases">
        <authorList>
            <person name="Oliphant S.A."/>
            <person name="Watson-Haigh N.S."/>
            <person name="Sumby K.M."/>
            <person name="Gardner J.M."/>
            <person name="Jiranek V."/>
        </authorList>
    </citation>
    <scope>NUCLEOTIDE SEQUENCE</scope>
    <source>
        <strain evidence="4">KI11_C11</strain>
    </source>
</reference>